<dbReference type="EMBL" id="JACGWN010000011">
    <property type="protein sequence ID" value="KAL0422428.1"/>
    <property type="molecule type" value="Genomic_DNA"/>
</dbReference>
<dbReference type="SMART" id="SM00297">
    <property type="entry name" value="BROMO"/>
    <property type="match status" value="1"/>
</dbReference>
<gene>
    <name evidence="6" type="ORF">Slati_3265700</name>
</gene>
<evidence type="ECO:0000256" key="3">
    <source>
        <dbReference type="SAM" id="MobiDB-lite"/>
    </source>
</evidence>
<keyword evidence="1 2" id="KW-0103">Bromodomain</keyword>
<dbReference type="Pfam" id="PF00439">
    <property type="entry name" value="Bromodomain"/>
    <property type="match status" value="1"/>
</dbReference>
<dbReference type="PROSITE" id="PS50014">
    <property type="entry name" value="BROMODOMAIN_2"/>
    <property type="match status" value="1"/>
</dbReference>
<evidence type="ECO:0000256" key="4">
    <source>
        <dbReference type="SAM" id="Phobius"/>
    </source>
</evidence>
<dbReference type="InterPro" id="IPR040240">
    <property type="entry name" value="TAF1"/>
</dbReference>
<evidence type="ECO:0000256" key="2">
    <source>
        <dbReference type="PROSITE-ProRule" id="PRU00035"/>
    </source>
</evidence>
<feature type="compositionally biased region" description="Basic and acidic residues" evidence="3">
    <location>
        <begin position="1"/>
        <end position="15"/>
    </location>
</feature>
<reference evidence="6" key="2">
    <citation type="journal article" date="2024" name="Plant">
        <title>Genomic evolution and insights into agronomic trait innovations of Sesamum species.</title>
        <authorList>
            <person name="Miao H."/>
            <person name="Wang L."/>
            <person name="Qu L."/>
            <person name="Liu H."/>
            <person name="Sun Y."/>
            <person name="Le M."/>
            <person name="Wang Q."/>
            <person name="Wei S."/>
            <person name="Zheng Y."/>
            <person name="Lin W."/>
            <person name="Duan Y."/>
            <person name="Cao H."/>
            <person name="Xiong S."/>
            <person name="Wang X."/>
            <person name="Wei L."/>
            <person name="Li C."/>
            <person name="Ma Q."/>
            <person name="Ju M."/>
            <person name="Zhao R."/>
            <person name="Li G."/>
            <person name="Mu C."/>
            <person name="Tian Q."/>
            <person name="Mei H."/>
            <person name="Zhang T."/>
            <person name="Gao T."/>
            <person name="Zhang H."/>
        </authorList>
    </citation>
    <scope>NUCLEOTIDE SEQUENCE</scope>
    <source>
        <strain evidence="6">KEN1</strain>
    </source>
</reference>
<dbReference type="GO" id="GO:0005669">
    <property type="term" value="C:transcription factor TFIID complex"/>
    <property type="evidence" value="ECO:0007669"/>
    <property type="project" value="InterPro"/>
</dbReference>
<dbReference type="InterPro" id="IPR036427">
    <property type="entry name" value="Bromodomain-like_sf"/>
</dbReference>
<dbReference type="GO" id="GO:0051123">
    <property type="term" value="P:RNA polymerase II preinitiation complex assembly"/>
    <property type="evidence" value="ECO:0007669"/>
    <property type="project" value="TreeGrafter"/>
</dbReference>
<name>A0AAW2V0D2_9LAMI</name>
<protein>
    <submittedName>
        <fullName evidence="6">Transcription initiation factor TFIID subunit</fullName>
    </submittedName>
</protein>
<dbReference type="AlphaFoldDB" id="A0AAW2V0D2"/>
<organism evidence="6">
    <name type="scientific">Sesamum latifolium</name>
    <dbReference type="NCBI Taxonomy" id="2727402"/>
    <lineage>
        <taxon>Eukaryota</taxon>
        <taxon>Viridiplantae</taxon>
        <taxon>Streptophyta</taxon>
        <taxon>Embryophyta</taxon>
        <taxon>Tracheophyta</taxon>
        <taxon>Spermatophyta</taxon>
        <taxon>Magnoliopsida</taxon>
        <taxon>eudicotyledons</taxon>
        <taxon>Gunneridae</taxon>
        <taxon>Pentapetalae</taxon>
        <taxon>asterids</taxon>
        <taxon>lamiids</taxon>
        <taxon>Lamiales</taxon>
        <taxon>Pedaliaceae</taxon>
        <taxon>Sesamum</taxon>
    </lineage>
</organism>
<dbReference type="GO" id="GO:0016251">
    <property type="term" value="F:RNA polymerase II general transcription initiation factor activity"/>
    <property type="evidence" value="ECO:0007669"/>
    <property type="project" value="InterPro"/>
</dbReference>
<feature type="transmembrane region" description="Helical" evidence="4">
    <location>
        <begin position="88"/>
        <end position="117"/>
    </location>
</feature>
<comment type="caution">
    <text evidence="6">The sequence shown here is derived from an EMBL/GenBank/DDBJ whole genome shotgun (WGS) entry which is preliminary data.</text>
</comment>
<dbReference type="PANTHER" id="PTHR13900:SF0">
    <property type="entry name" value="TRANSCRIPTION INITIATION FACTOR TFIID SUBUNIT 1"/>
    <property type="match status" value="1"/>
</dbReference>
<feature type="region of interest" description="Disordered" evidence="3">
    <location>
        <begin position="1"/>
        <end position="26"/>
    </location>
</feature>
<keyword evidence="4" id="KW-1133">Transmembrane helix</keyword>
<feature type="domain" description="Bromo" evidence="5">
    <location>
        <begin position="44"/>
        <end position="88"/>
    </location>
</feature>
<evidence type="ECO:0000259" key="5">
    <source>
        <dbReference type="PROSITE" id="PS50014"/>
    </source>
</evidence>
<dbReference type="GO" id="GO:0004402">
    <property type="term" value="F:histone acetyltransferase activity"/>
    <property type="evidence" value="ECO:0007669"/>
    <property type="project" value="InterPro"/>
</dbReference>
<dbReference type="SUPFAM" id="SSF47370">
    <property type="entry name" value="Bromodomain"/>
    <property type="match status" value="1"/>
</dbReference>
<evidence type="ECO:0000256" key="1">
    <source>
        <dbReference type="ARBA" id="ARBA00023117"/>
    </source>
</evidence>
<dbReference type="Gene3D" id="1.20.920.10">
    <property type="entry name" value="Bromodomain-like"/>
    <property type="match status" value="1"/>
</dbReference>
<keyword evidence="4" id="KW-0472">Membrane</keyword>
<proteinExistence type="predicted"/>
<accession>A0AAW2V0D2</accession>
<dbReference type="PRINTS" id="PR00503">
    <property type="entry name" value="BROMODOMAIN"/>
</dbReference>
<dbReference type="InterPro" id="IPR001487">
    <property type="entry name" value="Bromodomain"/>
</dbReference>
<sequence length="128" mass="14750">MVRRRPEPEYGKHTPDYAQASKRRRGGEVGLSNILENIVETLRGRKEISYLFLKPVTKKEAPDYLDIISHPMDLSTIRDKARRMEYRAVMISGMMCIRSCSMPINIMTVVIQVFLLLRINFLSSVTSC</sequence>
<reference evidence="6" key="1">
    <citation type="submission" date="2020-06" db="EMBL/GenBank/DDBJ databases">
        <authorList>
            <person name="Li T."/>
            <person name="Hu X."/>
            <person name="Zhang T."/>
            <person name="Song X."/>
            <person name="Zhang H."/>
            <person name="Dai N."/>
            <person name="Sheng W."/>
            <person name="Hou X."/>
            <person name="Wei L."/>
        </authorList>
    </citation>
    <scope>NUCLEOTIDE SEQUENCE</scope>
    <source>
        <strain evidence="6">KEN1</strain>
        <tissue evidence="6">Leaf</tissue>
    </source>
</reference>
<evidence type="ECO:0000313" key="6">
    <source>
        <dbReference type="EMBL" id="KAL0422428.1"/>
    </source>
</evidence>
<dbReference type="PANTHER" id="PTHR13900">
    <property type="entry name" value="TRANSCRIPTION INITIATION FACTOR TFIID"/>
    <property type="match status" value="1"/>
</dbReference>
<dbReference type="GO" id="GO:0017025">
    <property type="term" value="F:TBP-class protein binding"/>
    <property type="evidence" value="ECO:0007669"/>
    <property type="project" value="InterPro"/>
</dbReference>
<keyword evidence="4" id="KW-0812">Transmembrane</keyword>